<dbReference type="SUPFAM" id="SSF81321">
    <property type="entry name" value="Family A G protein-coupled receptor-like"/>
    <property type="match status" value="1"/>
</dbReference>
<feature type="region of interest" description="Disordered" evidence="6">
    <location>
        <begin position="12"/>
        <end position="57"/>
    </location>
</feature>
<evidence type="ECO:0000256" key="1">
    <source>
        <dbReference type="ARBA" id="ARBA00004651"/>
    </source>
</evidence>
<evidence type="ECO:0000256" key="2">
    <source>
        <dbReference type="ARBA" id="ARBA00022475"/>
    </source>
</evidence>
<keyword evidence="5" id="KW-0807">Transducer</keyword>
<evidence type="ECO:0000256" key="6">
    <source>
        <dbReference type="SAM" id="MobiDB-lite"/>
    </source>
</evidence>
<keyword evidence="2" id="KW-1003">Cell membrane</keyword>
<keyword evidence="7" id="KW-1133">Transmembrane helix</keyword>
<evidence type="ECO:0000256" key="4">
    <source>
        <dbReference type="ARBA" id="ARBA00023170"/>
    </source>
</evidence>
<organism evidence="8 9">
    <name type="scientific">Equus caballus</name>
    <name type="common">Horse</name>
    <dbReference type="NCBI Taxonomy" id="9796"/>
    <lineage>
        <taxon>Eukaryota</taxon>
        <taxon>Metazoa</taxon>
        <taxon>Chordata</taxon>
        <taxon>Craniata</taxon>
        <taxon>Vertebrata</taxon>
        <taxon>Euteleostomi</taxon>
        <taxon>Mammalia</taxon>
        <taxon>Eutheria</taxon>
        <taxon>Laurasiatheria</taxon>
        <taxon>Perissodactyla</taxon>
        <taxon>Equidae</taxon>
        <taxon>Equus</taxon>
    </lineage>
</organism>
<protein>
    <submittedName>
        <fullName evidence="8">Uncharacterized protein</fullName>
    </submittedName>
</protein>
<keyword evidence="7" id="KW-0472">Membrane</keyword>
<keyword evidence="3" id="KW-0297">G-protein coupled receptor</keyword>
<reference evidence="8" key="3">
    <citation type="submission" date="2025-09" db="UniProtKB">
        <authorList>
            <consortium name="Ensembl"/>
        </authorList>
    </citation>
    <scope>IDENTIFICATION</scope>
    <source>
        <strain evidence="8">Thoroughbred</strain>
    </source>
</reference>
<dbReference type="PANTHER" id="PTHR24247:SF195">
    <property type="entry name" value="G-PROTEIN COUPLED RECEPTORS FAMILY 1 PROFILE DOMAIN-CONTAINING PROTEIN"/>
    <property type="match status" value="1"/>
</dbReference>
<accession>A0A9L0T5X5</accession>
<comment type="subcellular location">
    <subcellularLocation>
        <location evidence="1">Cell membrane</location>
        <topology evidence="1">Multi-pass membrane protein</topology>
    </subcellularLocation>
</comment>
<evidence type="ECO:0000256" key="5">
    <source>
        <dbReference type="ARBA" id="ARBA00023224"/>
    </source>
</evidence>
<dbReference type="GO" id="GO:0004930">
    <property type="term" value="F:G protein-coupled receptor activity"/>
    <property type="evidence" value="ECO:0007669"/>
    <property type="project" value="UniProtKB-KW"/>
</dbReference>
<dbReference type="Ensembl" id="ENSECAT00000099645.1">
    <property type="protein sequence ID" value="ENSECAP00000081956.1"/>
    <property type="gene ID" value="ENSECAG00000056696.1"/>
</dbReference>
<keyword evidence="9" id="KW-1185">Reference proteome</keyword>
<dbReference type="Gene3D" id="1.20.1070.10">
    <property type="entry name" value="Rhodopsin 7-helix transmembrane proteins"/>
    <property type="match status" value="1"/>
</dbReference>
<evidence type="ECO:0000256" key="3">
    <source>
        <dbReference type="ARBA" id="ARBA00023040"/>
    </source>
</evidence>
<keyword evidence="4" id="KW-0675">Receptor</keyword>
<feature type="transmembrane region" description="Helical" evidence="7">
    <location>
        <begin position="66"/>
        <end position="87"/>
    </location>
</feature>
<evidence type="ECO:0000256" key="7">
    <source>
        <dbReference type="SAM" id="Phobius"/>
    </source>
</evidence>
<feature type="transmembrane region" description="Helical" evidence="7">
    <location>
        <begin position="99"/>
        <end position="117"/>
    </location>
</feature>
<keyword evidence="7" id="KW-0812">Transmembrane</keyword>
<dbReference type="GO" id="GO:0005886">
    <property type="term" value="C:plasma membrane"/>
    <property type="evidence" value="ECO:0007669"/>
    <property type="project" value="UniProtKB-SubCell"/>
</dbReference>
<reference evidence="8 9" key="1">
    <citation type="journal article" date="2009" name="Science">
        <title>Genome sequence, comparative analysis, and population genetics of the domestic horse.</title>
        <authorList>
            <consortium name="Broad Institute Genome Sequencing Platform"/>
            <consortium name="Broad Institute Whole Genome Assembly Team"/>
            <person name="Wade C.M."/>
            <person name="Giulotto E."/>
            <person name="Sigurdsson S."/>
            <person name="Zoli M."/>
            <person name="Gnerre S."/>
            <person name="Imsland F."/>
            <person name="Lear T.L."/>
            <person name="Adelson D.L."/>
            <person name="Bailey E."/>
            <person name="Bellone R.R."/>
            <person name="Bloecker H."/>
            <person name="Distl O."/>
            <person name="Edgar R.C."/>
            <person name="Garber M."/>
            <person name="Leeb T."/>
            <person name="Mauceli E."/>
            <person name="MacLeod J.N."/>
            <person name="Penedo M.C.T."/>
            <person name="Raison J.M."/>
            <person name="Sharpe T."/>
            <person name="Vogel J."/>
            <person name="Andersson L."/>
            <person name="Antczak D.F."/>
            <person name="Biagi T."/>
            <person name="Binns M.M."/>
            <person name="Chowdhary B.P."/>
            <person name="Coleman S.J."/>
            <person name="Della Valle G."/>
            <person name="Fryc S."/>
            <person name="Guerin G."/>
            <person name="Hasegawa T."/>
            <person name="Hill E.W."/>
            <person name="Jurka J."/>
            <person name="Kiialainen A."/>
            <person name="Lindgren G."/>
            <person name="Liu J."/>
            <person name="Magnani E."/>
            <person name="Mickelson J.R."/>
            <person name="Murray J."/>
            <person name="Nergadze S.G."/>
            <person name="Onofrio R."/>
            <person name="Pedroni S."/>
            <person name="Piras M.F."/>
            <person name="Raudsepp T."/>
            <person name="Rocchi M."/>
            <person name="Roeed K.H."/>
            <person name="Ryder O.A."/>
            <person name="Searle S."/>
            <person name="Skow L."/>
            <person name="Swinburne J.E."/>
            <person name="Syvaenen A.C."/>
            <person name="Tozaki T."/>
            <person name="Valberg S.J."/>
            <person name="Vaudin M."/>
            <person name="White J.R."/>
            <person name="Zody M.C."/>
            <person name="Lander E.S."/>
            <person name="Lindblad-Toh K."/>
        </authorList>
    </citation>
    <scope>NUCLEOTIDE SEQUENCE [LARGE SCALE GENOMIC DNA]</scope>
    <source>
        <strain evidence="8 9">Thoroughbred</strain>
    </source>
</reference>
<evidence type="ECO:0000313" key="8">
    <source>
        <dbReference type="Ensembl" id="ENSECAP00000081956.1"/>
    </source>
</evidence>
<reference evidence="8" key="2">
    <citation type="submission" date="2025-08" db="UniProtKB">
        <authorList>
            <consortium name="Ensembl"/>
        </authorList>
    </citation>
    <scope>IDENTIFICATION</scope>
    <source>
        <strain evidence="8">Thoroughbred</strain>
    </source>
</reference>
<dbReference type="PANTHER" id="PTHR24247">
    <property type="entry name" value="5-HYDROXYTRYPTAMINE RECEPTOR"/>
    <property type="match status" value="1"/>
</dbReference>
<name>A0A9L0T5X5_HORSE</name>
<dbReference type="AlphaFoldDB" id="A0A9L0T5X5"/>
<dbReference type="GeneTree" id="ENSGT00940000161502"/>
<sequence>LSVAAPWLPRRRPPAAAARAPRRPGGVPATTAWNPARRTARAPRGCSPGGSGAHPGPQAGRFSAPVAALLALATVLGHELVVAAFAVDRSLRSRGNFNLAVADLLVGGFCIPLYVLIREWKFGKELCKLWLVTDVFHIVLISYNRPEEMCTGAHSSALIRFLQKFGCSKSTLSPQRLMILFTEALHPFKSTNDQGDGSQLCFGITDFIFIQRKRLVDTKHKGPLGTNHLLKCFPKYFPPNPYPVRHSAVPSDQNILCLLLHRHKRQLIKMLTGCNKETCFKFCLTPGSH</sequence>
<evidence type="ECO:0000313" key="9">
    <source>
        <dbReference type="Proteomes" id="UP000002281"/>
    </source>
</evidence>
<proteinExistence type="predicted"/>
<dbReference type="Proteomes" id="UP000002281">
    <property type="component" value="Chromosome 3"/>
</dbReference>